<keyword evidence="1" id="KW-0472">Membrane</keyword>
<keyword evidence="3" id="KW-1185">Reference proteome</keyword>
<sequence length="116" mass="12925">MISPCYYRIGSLFRNSDSLEKNLLTYFSTLTSTFFKHSFDSPYSLNSIGIPNLFQNMKLEPSPMLLSNNNEIFVSQAVLIGGLITEDFGEPGELTRTVGSIVLVSILLFILSFITS</sequence>
<evidence type="ECO:0000313" key="2">
    <source>
        <dbReference type="EMBL" id="KQL18034.1"/>
    </source>
</evidence>
<feature type="transmembrane region" description="Helical" evidence="1">
    <location>
        <begin position="97"/>
        <end position="115"/>
    </location>
</feature>
<name>A0A0Q3VFY5_9BACI</name>
<dbReference type="STRING" id="1637975.AN957_05015"/>
<dbReference type="EMBL" id="LJIX01000006">
    <property type="protein sequence ID" value="KQL18034.1"/>
    <property type="molecule type" value="Genomic_DNA"/>
</dbReference>
<dbReference type="AlphaFoldDB" id="A0A0Q3VFY5"/>
<keyword evidence="1" id="KW-1133">Transmembrane helix</keyword>
<dbReference type="Proteomes" id="UP000050996">
    <property type="component" value="Unassembled WGS sequence"/>
</dbReference>
<proteinExistence type="predicted"/>
<protein>
    <submittedName>
        <fullName evidence="2">Uncharacterized protein</fullName>
    </submittedName>
</protein>
<accession>A0A0Q3VFY5</accession>
<keyword evidence="1" id="KW-0812">Transmembrane</keyword>
<comment type="caution">
    <text evidence="2">The sequence shown here is derived from an EMBL/GenBank/DDBJ whole genome shotgun (WGS) entry which is preliminary data.</text>
</comment>
<dbReference type="PATRIC" id="fig|1637975.4.peg.695"/>
<reference evidence="2 3" key="1">
    <citation type="submission" date="2015-09" db="EMBL/GenBank/DDBJ databases">
        <title>Genome sequencing project for genomic taxonomy and phylogenomics of Bacillus-like bacteria.</title>
        <authorList>
            <person name="Liu B."/>
            <person name="Wang J."/>
            <person name="Zhu Y."/>
            <person name="Liu G."/>
            <person name="Chen Q."/>
            <person name="Chen Z."/>
            <person name="Lan J."/>
            <person name="Che J."/>
            <person name="Ge C."/>
            <person name="Shi H."/>
            <person name="Pan Z."/>
            <person name="Liu X."/>
        </authorList>
    </citation>
    <scope>NUCLEOTIDE SEQUENCE [LARGE SCALE GENOMIC DNA]</scope>
    <source>
        <strain evidence="2 3">FJAT-18043</strain>
    </source>
</reference>
<gene>
    <name evidence="2" type="ORF">AN957_05015</name>
</gene>
<evidence type="ECO:0000256" key="1">
    <source>
        <dbReference type="SAM" id="Phobius"/>
    </source>
</evidence>
<evidence type="ECO:0000313" key="3">
    <source>
        <dbReference type="Proteomes" id="UP000050996"/>
    </source>
</evidence>
<organism evidence="2 3">
    <name type="scientific">Cytobacillus solani</name>
    <dbReference type="NCBI Taxonomy" id="1637975"/>
    <lineage>
        <taxon>Bacteria</taxon>
        <taxon>Bacillati</taxon>
        <taxon>Bacillota</taxon>
        <taxon>Bacilli</taxon>
        <taxon>Bacillales</taxon>
        <taxon>Bacillaceae</taxon>
        <taxon>Cytobacillus</taxon>
    </lineage>
</organism>